<dbReference type="Proteomes" id="UP001243496">
    <property type="component" value="Chromosome"/>
</dbReference>
<evidence type="ECO:0000256" key="1">
    <source>
        <dbReference type="ARBA" id="ARBA00022490"/>
    </source>
</evidence>
<keyword evidence="2 6" id="KW-0479">Metal-binding</keyword>
<dbReference type="EMBL" id="CP132968">
    <property type="protein sequence ID" value="WMD15479.1"/>
    <property type="molecule type" value="Genomic_DNA"/>
</dbReference>
<dbReference type="PANTHER" id="PTHR22789:SF16">
    <property type="entry name" value="RHAMNULOSE-1-PHOSPHATE ALDOLASE"/>
    <property type="match status" value="1"/>
</dbReference>
<keyword evidence="4 6" id="KW-0456">Lyase</keyword>
<dbReference type="GO" id="GO:0008994">
    <property type="term" value="F:rhamnulose-1-phosphate aldolase activity"/>
    <property type="evidence" value="ECO:0007669"/>
    <property type="project" value="UniProtKB-UniRule"/>
</dbReference>
<accession>A0AAQ3GP19</accession>
<evidence type="ECO:0000256" key="5">
    <source>
        <dbReference type="ARBA" id="ARBA00023308"/>
    </source>
</evidence>
<evidence type="ECO:0000256" key="4">
    <source>
        <dbReference type="ARBA" id="ARBA00023239"/>
    </source>
</evidence>
<proteinExistence type="inferred from homology"/>
<feature type="binding site" evidence="6">
    <location>
        <position position="140"/>
    </location>
    <ligand>
        <name>Zn(2+)</name>
        <dbReference type="ChEBI" id="CHEBI:29105"/>
    </ligand>
</feature>
<comment type="subcellular location">
    <subcellularLocation>
        <location evidence="6">Cytoplasm</location>
    </subcellularLocation>
</comment>
<evidence type="ECO:0000313" key="9">
    <source>
        <dbReference type="Proteomes" id="UP001243496"/>
    </source>
</evidence>
<dbReference type="Gene3D" id="3.40.225.10">
    <property type="entry name" value="Class II aldolase/adducin N-terminal domain"/>
    <property type="match status" value="1"/>
</dbReference>
<dbReference type="GO" id="GO:0019301">
    <property type="term" value="P:rhamnose catabolic process"/>
    <property type="evidence" value="ECO:0007669"/>
    <property type="project" value="UniProtKB-UniRule"/>
</dbReference>
<gene>
    <name evidence="6 8" type="primary">rhaD</name>
    <name evidence="8" type="ORF">RBI15_08795</name>
</gene>
<evidence type="ECO:0000256" key="6">
    <source>
        <dbReference type="HAMAP-Rule" id="MF_00770"/>
    </source>
</evidence>
<sequence>MKVTEAEFVQGFIRMCDDGYALGFHERNGGNASYRMKPEEVEQVKDQFSYDKEFTDIGTEVPDLAGEYFLVTGSGKYFRNVALAPEKNIAIVEIDSEGKQYRIVWGLVDGGVPTSELPSHLMNHEVKKKATNGLHRVIYHSHVPNVIALTFVLPLDDKVFTRELWEMMTECPVIFPDGIGVIPWMVPGGRDIAVESSKLMKKYDVIIWAHHGIFCSGEDFDNTFGLMHTIEKAAAILLKVLAVRPDKLQTITPDNFRHLAKDFNVDLKEEFLYEK</sequence>
<dbReference type="NCBIfam" id="NF002963">
    <property type="entry name" value="PRK03634.1"/>
    <property type="match status" value="1"/>
</dbReference>
<evidence type="ECO:0000256" key="2">
    <source>
        <dbReference type="ARBA" id="ARBA00022723"/>
    </source>
</evidence>
<comment type="cofactor">
    <cofactor evidence="6">
        <name>Zn(2+)</name>
        <dbReference type="ChEBI" id="CHEBI:29105"/>
    </cofactor>
    <text evidence="6">Binds 1 zinc ion per subunit.</text>
</comment>
<dbReference type="SUPFAM" id="SSF53639">
    <property type="entry name" value="AraD/HMP-PK domain-like"/>
    <property type="match status" value="1"/>
</dbReference>
<dbReference type="PANTHER" id="PTHR22789">
    <property type="entry name" value="FUCULOSE PHOSPHATE ALDOLASE"/>
    <property type="match status" value="1"/>
</dbReference>
<comment type="catalytic activity">
    <reaction evidence="6">
        <text>L-rhamnulose 1-phosphate = (S)-lactaldehyde + dihydroxyacetone phosphate</text>
        <dbReference type="Rhea" id="RHEA:19689"/>
        <dbReference type="ChEBI" id="CHEBI:18041"/>
        <dbReference type="ChEBI" id="CHEBI:57642"/>
        <dbReference type="ChEBI" id="CHEBI:58313"/>
        <dbReference type="EC" id="4.1.2.19"/>
    </reaction>
</comment>
<evidence type="ECO:0000313" key="8">
    <source>
        <dbReference type="EMBL" id="WMD15479.1"/>
    </source>
</evidence>
<protein>
    <recommendedName>
        <fullName evidence="6">Rhamnulose-1-phosphate aldolase</fullName>
        <ecNumber evidence="6">4.1.2.19</ecNumber>
    </recommendedName>
</protein>
<feature type="binding site" evidence="6">
    <location>
        <position position="211"/>
    </location>
    <ligand>
        <name>Zn(2+)</name>
        <dbReference type="ChEBI" id="CHEBI:29105"/>
    </ligand>
</feature>
<keyword evidence="1 6" id="KW-0963">Cytoplasm</keyword>
<comment type="pathway">
    <text evidence="6">Carbohydrate degradation; L-rhamnose degradation; glycerone phosphate from L-rhamnose: step 3/3.</text>
</comment>
<reference evidence="8" key="1">
    <citation type="submission" date="2023-08" db="EMBL/GenBank/DDBJ databases">
        <title>Complete Genome Sequences of butyrate producing Anaerostipes hadrus strains BA1 and GIF7 isolated from the terminal ileum of a healthy lean male.</title>
        <authorList>
            <person name="Low A."/>
            <person name="Sheludchenko M."/>
            <person name="Cheng H.E."/>
            <person name="Koh X.Q."/>
            <person name="Lee J."/>
        </authorList>
    </citation>
    <scope>NUCLEOTIDE SEQUENCE</scope>
    <source>
        <strain evidence="8">BA1</strain>
    </source>
</reference>
<dbReference type="InterPro" id="IPR036409">
    <property type="entry name" value="Aldolase_II/adducin_N_sf"/>
</dbReference>
<dbReference type="EC" id="4.1.2.19" evidence="6"/>
<dbReference type="InterPro" id="IPR001303">
    <property type="entry name" value="Aldolase_II/adducin_N"/>
</dbReference>
<feature type="active site" evidence="6">
    <location>
        <position position="116"/>
    </location>
</feature>
<feature type="domain" description="Class II aldolase/adducin N-terminal" evidence="7">
    <location>
        <begin position="10"/>
        <end position="238"/>
    </location>
</feature>
<dbReference type="InterPro" id="IPR013447">
    <property type="entry name" value="Rhamnulose-1-P_Aldolase"/>
</dbReference>
<dbReference type="GO" id="GO:0046872">
    <property type="term" value="F:metal ion binding"/>
    <property type="evidence" value="ECO:0007669"/>
    <property type="project" value="UniProtKB-KW"/>
</dbReference>
<keyword evidence="5 6" id="KW-0684">Rhamnose metabolism</keyword>
<dbReference type="HAMAP" id="MF_00770">
    <property type="entry name" value="RhaD"/>
    <property type="match status" value="1"/>
</dbReference>
<feature type="binding site" evidence="6">
    <location>
        <position position="142"/>
    </location>
    <ligand>
        <name>Zn(2+)</name>
        <dbReference type="ChEBI" id="CHEBI:29105"/>
    </ligand>
</feature>
<evidence type="ECO:0000259" key="7">
    <source>
        <dbReference type="SMART" id="SM01007"/>
    </source>
</evidence>
<organism evidence="8 9">
    <name type="scientific">Anaerostipes hadrus</name>
    <dbReference type="NCBI Taxonomy" id="649756"/>
    <lineage>
        <taxon>Bacteria</taxon>
        <taxon>Bacillati</taxon>
        <taxon>Bacillota</taxon>
        <taxon>Clostridia</taxon>
        <taxon>Lachnospirales</taxon>
        <taxon>Lachnospiraceae</taxon>
        <taxon>Anaerostipes</taxon>
    </lineage>
</organism>
<dbReference type="GO" id="GO:0019323">
    <property type="term" value="P:pentose catabolic process"/>
    <property type="evidence" value="ECO:0007669"/>
    <property type="project" value="TreeGrafter"/>
</dbReference>
<dbReference type="AlphaFoldDB" id="A0AAQ3GP19"/>
<dbReference type="SMART" id="SM01007">
    <property type="entry name" value="Aldolase_II"/>
    <property type="match status" value="1"/>
</dbReference>
<dbReference type="Pfam" id="PF00596">
    <property type="entry name" value="Aldolase_II"/>
    <property type="match status" value="1"/>
</dbReference>
<comment type="function">
    <text evidence="6">Catalyzes the reversible cleavage of L-rhamnulose-1-phosphate to dihydroxyacetone phosphate (DHAP) and L-lactaldehyde.</text>
</comment>
<evidence type="ECO:0000256" key="3">
    <source>
        <dbReference type="ARBA" id="ARBA00022833"/>
    </source>
</evidence>
<dbReference type="GeneID" id="92741484"/>
<comment type="similarity">
    <text evidence="6">Belongs to the aldolase class II family. RhaD subfamily.</text>
</comment>
<dbReference type="GO" id="GO:0005829">
    <property type="term" value="C:cytosol"/>
    <property type="evidence" value="ECO:0007669"/>
    <property type="project" value="TreeGrafter"/>
</dbReference>
<dbReference type="RefSeq" id="WP_306856233.1">
    <property type="nucleotide sequence ID" value="NZ_CP132968.1"/>
</dbReference>
<dbReference type="InterPro" id="IPR050197">
    <property type="entry name" value="Aldolase_class_II_sugar_metab"/>
</dbReference>
<name>A0AAQ3GP19_ANAHA</name>
<keyword evidence="3 6" id="KW-0862">Zinc</keyword>